<dbReference type="NCBIfam" id="TIGR01730">
    <property type="entry name" value="RND_mfp"/>
    <property type="match status" value="1"/>
</dbReference>
<evidence type="ECO:0000259" key="4">
    <source>
        <dbReference type="Pfam" id="PF25954"/>
    </source>
</evidence>
<dbReference type="InterPro" id="IPR058792">
    <property type="entry name" value="Beta-barrel_RND_2"/>
</dbReference>
<protein>
    <submittedName>
        <fullName evidence="6">Multidrug resistance protein MdtE</fullName>
    </submittedName>
</protein>
<evidence type="ECO:0000256" key="1">
    <source>
        <dbReference type="ARBA" id="ARBA00009477"/>
    </source>
</evidence>
<evidence type="ECO:0000259" key="5">
    <source>
        <dbReference type="Pfam" id="PF25989"/>
    </source>
</evidence>
<feature type="domain" description="YknX-like C-terminal permuted SH3-like" evidence="5">
    <location>
        <begin position="379"/>
        <end position="446"/>
    </location>
</feature>
<dbReference type="InterPro" id="IPR058637">
    <property type="entry name" value="YknX-like_C"/>
</dbReference>
<dbReference type="SUPFAM" id="SSF111369">
    <property type="entry name" value="HlyD-like secretion proteins"/>
    <property type="match status" value="2"/>
</dbReference>
<feature type="coiled-coil region" evidence="2">
    <location>
        <begin position="211"/>
        <end position="245"/>
    </location>
</feature>
<dbReference type="RefSeq" id="WP_145243866.1">
    <property type="nucleotide sequence ID" value="NZ_CP036273.1"/>
</dbReference>
<feature type="region of interest" description="Disordered" evidence="3">
    <location>
        <begin position="1"/>
        <end position="25"/>
    </location>
</feature>
<dbReference type="EMBL" id="CP036273">
    <property type="protein sequence ID" value="QDU23637.1"/>
    <property type="molecule type" value="Genomic_DNA"/>
</dbReference>
<dbReference type="GO" id="GO:0015562">
    <property type="term" value="F:efflux transmembrane transporter activity"/>
    <property type="evidence" value="ECO:0007669"/>
    <property type="project" value="TreeGrafter"/>
</dbReference>
<dbReference type="Gene3D" id="2.40.30.170">
    <property type="match status" value="1"/>
</dbReference>
<accession>A0A517Y1J6</accession>
<evidence type="ECO:0000256" key="3">
    <source>
        <dbReference type="SAM" id="MobiDB-lite"/>
    </source>
</evidence>
<dbReference type="Proteomes" id="UP000319576">
    <property type="component" value="Chromosome"/>
</dbReference>
<gene>
    <name evidence="6" type="primary">mdtE_2</name>
    <name evidence="6" type="ORF">ETAA1_56420</name>
</gene>
<dbReference type="InterPro" id="IPR006143">
    <property type="entry name" value="RND_pump_MFP"/>
</dbReference>
<dbReference type="Gene3D" id="2.40.420.20">
    <property type="match status" value="1"/>
</dbReference>
<proteinExistence type="inferred from homology"/>
<reference evidence="6 7" key="1">
    <citation type="submission" date="2019-02" db="EMBL/GenBank/DDBJ databases">
        <title>Deep-cultivation of Planctomycetes and their phenomic and genomic characterization uncovers novel biology.</title>
        <authorList>
            <person name="Wiegand S."/>
            <person name="Jogler M."/>
            <person name="Boedeker C."/>
            <person name="Pinto D."/>
            <person name="Vollmers J."/>
            <person name="Rivas-Marin E."/>
            <person name="Kohn T."/>
            <person name="Peeters S.H."/>
            <person name="Heuer A."/>
            <person name="Rast P."/>
            <person name="Oberbeckmann S."/>
            <person name="Bunk B."/>
            <person name="Jeske O."/>
            <person name="Meyerdierks A."/>
            <person name="Storesund J.E."/>
            <person name="Kallscheuer N."/>
            <person name="Luecker S."/>
            <person name="Lage O.M."/>
            <person name="Pohl T."/>
            <person name="Merkel B.J."/>
            <person name="Hornburger P."/>
            <person name="Mueller R.-W."/>
            <person name="Bruemmer F."/>
            <person name="Labrenz M."/>
            <person name="Spormann A.M."/>
            <person name="Op den Camp H."/>
            <person name="Overmann J."/>
            <person name="Amann R."/>
            <person name="Jetten M.S.M."/>
            <person name="Mascher T."/>
            <person name="Medema M.H."/>
            <person name="Devos D.P."/>
            <person name="Kaster A.-K."/>
            <person name="Ovreas L."/>
            <person name="Rohde M."/>
            <person name="Galperin M.Y."/>
            <person name="Jogler C."/>
        </authorList>
    </citation>
    <scope>NUCLEOTIDE SEQUENCE [LARGE SCALE GENOMIC DNA]</scope>
    <source>
        <strain evidence="6 7">ETA_A1</strain>
    </source>
</reference>
<dbReference type="Gene3D" id="2.40.50.100">
    <property type="match status" value="1"/>
</dbReference>
<evidence type="ECO:0000313" key="7">
    <source>
        <dbReference type="Proteomes" id="UP000319576"/>
    </source>
</evidence>
<dbReference type="AlphaFoldDB" id="A0A517Y1J6"/>
<dbReference type="PANTHER" id="PTHR30469">
    <property type="entry name" value="MULTIDRUG RESISTANCE PROTEIN MDTA"/>
    <property type="match status" value="1"/>
</dbReference>
<comment type="similarity">
    <text evidence="1">Belongs to the membrane fusion protein (MFP) (TC 8.A.1) family.</text>
</comment>
<dbReference type="PANTHER" id="PTHR30469:SF15">
    <property type="entry name" value="HLYD FAMILY OF SECRETION PROTEINS"/>
    <property type="match status" value="1"/>
</dbReference>
<organism evidence="6 7">
    <name type="scientific">Urbifossiella limnaea</name>
    <dbReference type="NCBI Taxonomy" id="2528023"/>
    <lineage>
        <taxon>Bacteria</taxon>
        <taxon>Pseudomonadati</taxon>
        <taxon>Planctomycetota</taxon>
        <taxon>Planctomycetia</taxon>
        <taxon>Gemmatales</taxon>
        <taxon>Gemmataceae</taxon>
        <taxon>Urbifossiella</taxon>
    </lineage>
</organism>
<dbReference type="KEGG" id="uli:ETAA1_56420"/>
<dbReference type="Gene3D" id="1.10.287.470">
    <property type="entry name" value="Helix hairpin bin"/>
    <property type="match status" value="1"/>
</dbReference>
<keyword evidence="2" id="KW-0175">Coiled coil</keyword>
<dbReference type="GO" id="GO:1990281">
    <property type="term" value="C:efflux pump complex"/>
    <property type="evidence" value="ECO:0007669"/>
    <property type="project" value="TreeGrafter"/>
</dbReference>
<evidence type="ECO:0000256" key="2">
    <source>
        <dbReference type="SAM" id="Coils"/>
    </source>
</evidence>
<dbReference type="OrthoDB" id="281360at2"/>
<sequence length="449" mass="48757">MTRDSAMHLPSRPRPGSEFLAPQQLRPRTGPARSLLLALLLLFIPACAPKAADTGARADAAPVAVTVVPLTAVSLPRTVSVVGTLDPYREVTLAPKVDGRVLRVRRDIGDSVSPGETLLELDDHDYRLEVEVARRGLEAELARLELDAVPGAGVDLGKLIEAVPAVARARASAEESARKLDQQTKLLERGGGSREDVAVVAAERKVADAALRQVQTEARSAMVNARKLQANLEQAEQRLKDTVVRAPVTDEWSAWAAALGPAVPFRYVVAQRMVWEGEMVRAMPEKNVFRLVVCHPLKLRAAVPEKHAPEVRPGQAVAVRVEAFDRPFRGVVRRVAPTVDVQNRTFGVEVDVPNNDPRWKVPPGSFARAEVETRADDNVLTVPPAALVTFAGVTKVFVADGDRARAVPVRVGRRDRDWVEVSGELKPGERIITSGQTQLVDGGTIRVRP</sequence>
<name>A0A517Y1J6_9BACT</name>
<dbReference type="Pfam" id="PF25989">
    <property type="entry name" value="YknX_C"/>
    <property type="match status" value="1"/>
</dbReference>
<dbReference type="Pfam" id="PF25954">
    <property type="entry name" value="Beta-barrel_RND_2"/>
    <property type="match status" value="1"/>
</dbReference>
<feature type="domain" description="CusB-like beta-barrel" evidence="4">
    <location>
        <begin position="299"/>
        <end position="373"/>
    </location>
</feature>
<keyword evidence="7" id="KW-1185">Reference proteome</keyword>
<evidence type="ECO:0000313" key="6">
    <source>
        <dbReference type="EMBL" id="QDU23637.1"/>
    </source>
</evidence>